<dbReference type="SUPFAM" id="SSF52096">
    <property type="entry name" value="ClpP/crotonase"/>
    <property type="match status" value="1"/>
</dbReference>
<dbReference type="Pfam" id="PF03572">
    <property type="entry name" value="Peptidase_S41"/>
    <property type="match status" value="1"/>
</dbReference>
<sequence>MKTKALSVFIIIMIFLSIPSCNDGKNKNSEKNTFTNTSNVKSKDEGKNVNNEENKQGETAEKNIYKEDYLEACRLFADKYIFLEEKIGKSREVFLKERIKYSDKVDWSDGKEVFIKEIRELCALFPDENVSFKLSEELRKESKFLGFMCKYSLDGKVMIDRVYDEYFELDRTSNSGRNSLRSGYEIIEWNGRPINDVIKDLGEVNKKSSCNAQNEVAARFLTVENGYMPLRDELKPIEIVYKKDDELYYKKLKWKRLKDTYSYIEYKANEERSVLILNNHKPSLEDIPKTYRFINENLIYYFRESDGIWSAVLHPRDFISWNHKDLNKTMEGILSNNPDVLLVDLEDTLGGSEKNIIELAKAINIDSKMIIKNEYLNSNSNKENNSKAKYSDYYDKITIENKWVGPVLIRTNSVTSGAAEYFARWFQQNKRGMIFGQPTAGTGGIHEVFSLNNTGTEIEFSIGSGTIVGNEKPIEGNPVIPNILYDESMRETYSIVDFFSTYGKELFSEEIIKKAEQRIKENFDWRNWNTFGDTVIEKCEEEEWDETITINYKTDVYEPNTRVNFEERNNPNELLIRINNARYSSFNFKGMEESKFISEHYYIPVMCDDAWEYVFRLKKSVQWELEEKYNPYRQVIKLREKESIEESSGYSIITNYIGGETMWHLPDMIENSKIVKIGDELRLQIGDFLNKDECELKANELREEYKEQVENLKFTVVKIEDINY</sequence>
<feature type="domain" description="Tail specific protease" evidence="4">
    <location>
        <begin position="269"/>
        <end position="486"/>
    </location>
</feature>
<reference evidence="5" key="1">
    <citation type="journal article" date="2021" name="mSystems">
        <title>Bacteria and Archaea Synergistically Convert Glycine Betaine to Biogenic Methane in the Formosa Cold Seep of the South China Sea.</title>
        <authorList>
            <person name="Li L."/>
            <person name="Zhang W."/>
            <person name="Zhang S."/>
            <person name="Song L."/>
            <person name="Sun Q."/>
            <person name="Zhang H."/>
            <person name="Xiang H."/>
            <person name="Dong X."/>
        </authorList>
    </citation>
    <scope>NUCLEOTIDE SEQUENCE</scope>
    <source>
        <strain evidence="5">ZWT</strain>
    </source>
</reference>
<gene>
    <name evidence="5" type="ORF">KDK92_15520</name>
</gene>
<name>A0A9J6P4S8_9CLOT</name>
<feature type="chain" id="PRO_5039887946" evidence="3">
    <location>
        <begin position="23"/>
        <end position="724"/>
    </location>
</feature>
<feature type="compositionally biased region" description="Basic and acidic residues" evidence="2">
    <location>
        <begin position="41"/>
        <end position="58"/>
    </location>
</feature>
<dbReference type="Pfam" id="PF17816">
    <property type="entry name" value="PDZ_4"/>
    <property type="match status" value="1"/>
</dbReference>
<keyword evidence="3" id="KW-0732">Signal</keyword>
<comment type="caution">
    <text evidence="5">The sequence shown here is derived from an EMBL/GenBank/DDBJ whole genome shotgun (WGS) entry which is preliminary data.</text>
</comment>
<evidence type="ECO:0000256" key="2">
    <source>
        <dbReference type="SAM" id="MobiDB-lite"/>
    </source>
</evidence>
<dbReference type="InterPro" id="IPR036034">
    <property type="entry name" value="PDZ_sf"/>
</dbReference>
<dbReference type="GO" id="GO:0006508">
    <property type="term" value="P:proteolysis"/>
    <property type="evidence" value="ECO:0007669"/>
    <property type="project" value="InterPro"/>
</dbReference>
<dbReference type="GO" id="GO:0008236">
    <property type="term" value="F:serine-type peptidase activity"/>
    <property type="evidence" value="ECO:0007669"/>
    <property type="project" value="InterPro"/>
</dbReference>
<dbReference type="AlphaFoldDB" id="A0A9J6P4S8"/>
<dbReference type="RefSeq" id="WP_250860250.1">
    <property type="nucleotide sequence ID" value="NZ_JAGSOJ010000003.1"/>
</dbReference>
<evidence type="ECO:0000256" key="3">
    <source>
        <dbReference type="SAM" id="SignalP"/>
    </source>
</evidence>
<reference evidence="5" key="2">
    <citation type="submission" date="2021-04" db="EMBL/GenBank/DDBJ databases">
        <authorList>
            <person name="Dong X."/>
        </authorList>
    </citation>
    <scope>NUCLEOTIDE SEQUENCE</scope>
    <source>
        <strain evidence="5">ZWT</strain>
    </source>
</reference>
<dbReference type="InterPro" id="IPR029045">
    <property type="entry name" value="ClpP/crotonase-like_dom_sf"/>
</dbReference>
<dbReference type="EMBL" id="JAGSOJ010000003">
    <property type="protein sequence ID" value="MCM1991142.1"/>
    <property type="molecule type" value="Genomic_DNA"/>
</dbReference>
<dbReference type="PANTHER" id="PTHR32060">
    <property type="entry name" value="TAIL-SPECIFIC PROTEASE"/>
    <property type="match status" value="1"/>
</dbReference>
<dbReference type="Gene3D" id="2.30.42.10">
    <property type="match status" value="1"/>
</dbReference>
<keyword evidence="1" id="KW-0175">Coiled coil</keyword>
<feature type="signal peptide" evidence="3">
    <location>
        <begin position="1"/>
        <end position="22"/>
    </location>
</feature>
<evidence type="ECO:0000259" key="4">
    <source>
        <dbReference type="SMART" id="SM00245"/>
    </source>
</evidence>
<feature type="coiled-coil region" evidence="1">
    <location>
        <begin position="691"/>
        <end position="722"/>
    </location>
</feature>
<dbReference type="Proteomes" id="UP001056429">
    <property type="component" value="Unassembled WGS sequence"/>
</dbReference>
<dbReference type="Gene3D" id="3.90.226.10">
    <property type="entry name" value="2-enoyl-CoA Hydratase, Chain A, domain 1"/>
    <property type="match status" value="1"/>
</dbReference>
<keyword evidence="6" id="KW-1185">Reference proteome</keyword>
<proteinExistence type="predicted"/>
<dbReference type="SMART" id="SM00245">
    <property type="entry name" value="TSPc"/>
    <property type="match status" value="1"/>
</dbReference>
<evidence type="ECO:0000313" key="5">
    <source>
        <dbReference type="EMBL" id="MCM1991142.1"/>
    </source>
</evidence>
<feature type="region of interest" description="Disordered" evidence="2">
    <location>
        <begin position="29"/>
        <end position="58"/>
    </location>
</feature>
<evidence type="ECO:0000313" key="6">
    <source>
        <dbReference type="Proteomes" id="UP001056429"/>
    </source>
</evidence>
<accession>A0A9J6P4S8</accession>
<dbReference type="InterPro" id="IPR041126">
    <property type="entry name" value="CPAF_PDZ"/>
</dbReference>
<organism evidence="5 6">
    <name type="scientific">Oceanirhabdus seepicola</name>
    <dbReference type="NCBI Taxonomy" id="2828781"/>
    <lineage>
        <taxon>Bacteria</taxon>
        <taxon>Bacillati</taxon>
        <taxon>Bacillota</taxon>
        <taxon>Clostridia</taxon>
        <taxon>Eubacteriales</taxon>
        <taxon>Clostridiaceae</taxon>
        <taxon>Oceanirhabdus</taxon>
    </lineage>
</organism>
<evidence type="ECO:0000256" key="1">
    <source>
        <dbReference type="SAM" id="Coils"/>
    </source>
</evidence>
<dbReference type="InterPro" id="IPR005151">
    <property type="entry name" value="Tail-specific_protease"/>
</dbReference>
<dbReference type="GO" id="GO:0004175">
    <property type="term" value="F:endopeptidase activity"/>
    <property type="evidence" value="ECO:0007669"/>
    <property type="project" value="TreeGrafter"/>
</dbReference>
<dbReference type="PANTHER" id="PTHR32060:SF22">
    <property type="entry name" value="CARBOXYL-TERMINAL-PROCESSING PEPTIDASE 3, CHLOROPLASTIC"/>
    <property type="match status" value="1"/>
</dbReference>
<protein>
    <submittedName>
        <fullName evidence="5">PDZ domain-containing protein</fullName>
    </submittedName>
</protein>
<feature type="compositionally biased region" description="Polar residues" evidence="2">
    <location>
        <begin position="31"/>
        <end position="40"/>
    </location>
</feature>